<dbReference type="PROSITE" id="PS51918">
    <property type="entry name" value="RADICAL_SAM"/>
    <property type="match status" value="1"/>
</dbReference>
<dbReference type="InterPro" id="IPR040064">
    <property type="entry name" value="MoaA-like"/>
</dbReference>
<dbReference type="InterPro" id="IPR058240">
    <property type="entry name" value="rSAM_sf"/>
</dbReference>
<evidence type="ECO:0000256" key="9">
    <source>
        <dbReference type="ARBA" id="ARBA00023134"/>
    </source>
</evidence>
<dbReference type="PANTHER" id="PTHR22960">
    <property type="entry name" value="MOLYBDOPTERIN COFACTOR SYNTHESIS PROTEIN A"/>
    <property type="match status" value="1"/>
</dbReference>
<sequence>MKDEYGRKINYLRISLTDKCNLRCIYCMPPDIEFDKNYINNDLSVNDYKFLIKSMATLGITKIKFTGGEPLLHPSLCDLVEFASKECNIKNIGITTNGIGLDEIAYKLKDSGLTSANINLTSLKEYKYKTVTRGGLLKNVLKSIDVCLRLGIKVKINCTLIDGFNDDEIYDFMELTKYSSIDLRFVELMPLGEAKRIHNKGYINTKNLLDNVEGLFKLGKQEDSSAYYYKFKGAKGRVGVISSISDPFCEDCNKIIITNRGTIKLCLNSGDEVDIKRYLNKPLLFREEIKDIILKKPKNHRIVKNGVSGCDKCMYEIGG</sequence>
<keyword evidence="5" id="KW-0479">Metal-binding</keyword>
<dbReference type="PANTHER" id="PTHR22960:SF0">
    <property type="entry name" value="MOLYBDENUM COFACTOR BIOSYNTHESIS PROTEIN 1"/>
    <property type="match status" value="1"/>
</dbReference>
<dbReference type="GO" id="GO:0061798">
    <property type="term" value="F:GTP 3',8'-cyclase activity"/>
    <property type="evidence" value="ECO:0007669"/>
    <property type="project" value="UniProtKB-EC"/>
</dbReference>
<dbReference type="AlphaFoldDB" id="A0A1M5PFW1"/>
<evidence type="ECO:0000256" key="4">
    <source>
        <dbReference type="ARBA" id="ARBA00022691"/>
    </source>
</evidence>
<keyword evidence="15" id="KW-1185">Reference proteome</keyword>
<dbReference type="Gene3D" id="3.20.20.70">
    <property type="entry name" value="Aldolase class I"/>
    <property type="match status" value="1"/>
</dbReference>
<dbReference type="SMART" id="SM00729">
    <property type="entry name" value="Elp3"/>
    <property type="match status" value="1"/>
</dbReference>
<dbReference type="Proteomes" id="UP000243255">
    <property type="component" value="Unassembled WGS sequence"/>
</dbReference>
<dbReference type="InterPro" id="IPR013785">
    <property type="entry name" value="Aldolase_TIM"/>
</dbReference>
<dbReference type="STRING" id="1121321.SAMN04488530_11423"/>
<dbReference type="Pfam" id="PF04055">
    <property type="entry name" value="Radical_SAM"/>
    <property type="match status" value="1"/>
</dbReference>
<dbReference type="Pfam" id="PF06463">
    <property type="entry name" value="Mob_synth_C"/>
    <property type="match status" value="1"/>
</dbReference>
<dbReference type="SUPFAM" id="SSF102114">
    <property type="entry name" value="Radical SAM enzymes"/>
    <property type="match status" value="1"/>
</dbReference>
<dbReference type="SFLD" id="SFLDG01383">
    <property type="entry name" value="cyclic_pyranopterin_phosphate"/>
    <property type="match status" value="1"/>
</dbReference>
<dbReference type="PROSITE" id="PS01305">
    <property type="entry name" value="MOAA_NIFB_PQQE"/>
    <property type="match status" value="1"/>
</dbReference>
<dbReference type="GO" id="GO:0006777">
    <property type="term" value="P:Mo-molybdopterin cofactor biosynthetic process"/>
    <property type="evidence" value="ECO:0007669"/>
    <property type="project" value="UniProtKB-KW"/>
</dbReference>
<dbReference type="UniPathway" id="UPA00344"/>
<dbReference type="InterPro" id="IPR010505">
    <property type="entry name" value="MoaA_twitch"/>
</dbReference>
<dbReference type="InterPro" id="IPR050105">
    <property type="entry name" value="MoCo_biosynth_MoaA/MoaC"/>
</dbReference>
<keyword evidence="6" id="KW-0547">Nucleotide-binding</keyword>
<accession>A0A1M5PFW1</accession>
<evidence type="ECO:0000256" key="8">
    <source>
        <dbReference type="ARBA" id="ARBA00023014"/>
    </source>
</evidence>
<feature type="domain" description="Radical SAM core" evidence="13">
    <location>
        <begin position="4"/>
        <end position="235"/>
    </location>
</feature>
<proteinExistence type="predicted"/>
<dbReference type="GO" id="GO:0046872">
    <property type="term" value="F:metal ion binding"/>
    <property type="evidence" value="ECO:0007669"/>
    <property type="project" value="UniProtKB-KW"/>
</dbReference>
<dbReference type="GO" id="GO:0061799">
    <property type="term" value="F:cyclic pyranopterin monophosphate synthase activity"/>
    <property type="evidence" value="ECO:0007669"/>
    <property type="project" value="TreeGrafter"/>
</dbReference>
<keyword evidence="4" id="KW-0949">S-adenosyl-L-methionine</keyword>
<dbReference type="EC" id="4.1.99.22" evidence="2"/>
<evidence type="ECO:0000256" key="11">
    <source>
        <dbReference type="ARBA" id="ARBA00023239"/>
    </source>
</evidence>
<dbReference type="GO" id="GO:0051539">
    <property type="term" value="F:4 iron, 4 sulfur cluster binding"/>
    <property type="evidence" value="ECO:0007669"/>
    <property type="project" value="UniProtKB-KW"/>
</dbReference>
<name>A0A1M5PFW1_9FIRM</name>
<evidence type="ECO:0000313" key="14">
    <source>
        <dbReference type="EMBL" id="SHH00726.1"/>
    </source>
</evidence>
<organism evidence="14 15">
    <name type="scientific">Asaccharospora irregularis DSM 2635</name>
    <dbReference type="NCBI Taxonomy" id="1121321"/>
    <lineage>
        <taxon>Bacteria</taxon>
        <taxon>Bacillati</taxon>
        <taxon>Bacillota</taxon>
        <taxon>Clostridia</taxon>
        <taxon>Peptostreptococcales</taxon>
        <taxon>Peptostreptococcaceae</taxon>
        <taxon>Asaccharospora</taxon>
    </lineage>
</organism>
<keyword evidence="3" id="KW-0004">4Fe-4S</keyword>
<keyword evidence="10" id="KW-0501">Molybdenum cofactor biosynthesis</keyword>
<evidence type="ECO:0000256" key="10">
    <source>
        <dbReference type="ARBA" id="ARBA00023150"/>
    </source>
</evidence>
<dbReference type="SFLD" id="SFLDG01067">
    <property type="entry name" value="SPASM/twitch_domain_containing"/>
    <property type="match status" value="1"/>
</dbReference>
<evidence type="ECO:0000256" key="5">
    <source>
        <dbReference type="ARBA" id="ARBA00022723"/>
    </source>
</evidence>
<dbReference type="EMBL" id="FQWX01000014">
    <property type="protein sequence ID" value="SHH00726.1"/>
    <property type="molecule type" value="Genomic_DNA"/>
</dbReference>
<evidence type="ECO:0000259" key="13">
    <source>
        <dbReference type="PROSITE" id="PS51918"/>
    </source>
</evidence>
<dbReference type="InterPro" id="IPR007197">
    <property type="entry name" value="rSAM"/>
</dbReference>
<reference evidence="15" key="1">
    <citation type="submission" date="2016-11" db="EMBL/GenBank/DDBJ databases">
        <authorList>
            <person name="Varghese N."/>
            <person name="Submissions S."/>
        </authorList>
    </citation>
    <scope>NUCLEOTIDE SEQUENCE [LARGE SCALE GENOMIC DNA]</scope>
    <source>
        <strain evidence="15">DSM 2635</strain>
    </source>
</reference>
<evidence type="ECO:0000256" key="1">
    <source>
        <dbReference type="ARBA" id="ARBA00001966"/>
    </source>
</evidence>
<dbReference type="RefSeq" id="WP_073126012.1">
    <property type="nucleotide sequence ID" value="NZ_BAABCH010000020.1"/>
</dbReference>
<dbReference type="InterPro" id="IPR000385">
    <property type="entry name" value="MoaA_NifB_PqqE_Fe-S-bd_CS"/>
</dbReference>
<evidence type="ECO:0000256" key="2">
    <source>
        <dbReference type="ARBA" id="ARBA00012167"/>
    </source>
</evidence>
<dbReference type="InterPro" id="IPR006638">
    <property type="entry name" value="Elp3/MiaA/NifB-like_rSAM"/>
</dbReference>
<dbReference type="OrthoDB" id="9763993at2"/>
<evidence type="ECO:0000256" key="12">
    <source>
        <dbReference type="ARBA" id="ARBA00048697"/>
    </source>
</evidence>
<dbReference type="CDD" id="cd01335">
    <property type="entry name" value="Radical_SAM"/>
    <property type="match status" value="1"/>
</dbReference>
<dbReference type="NCBIfam" id="TIGR02666">
    <property type="entry name" value="moaA"/>
    <property type="match status" value="1"/>
</dbReference>
<evidence type="ECO:0000256" key="7">
    <source>
        <dbReference type="ARBA" id="ARBA00023004"/>
    </source>
</evidence>
<protein>
    <recommendedName>
        <fullName evidence="2">GTP 3',8-cyclase</fullName>
        <ecNumber evidence="2">4.1.99.22</ecNumber>
    </recommendedName>
</protein>
<dbReference type="InterPro" id="IPR013483">
    <property type="entry name" value="MoaA"/>
</dbReference>
<dbReference type="SFLD" id="SFLDS00029">
    <property type="entry name" value="Radical_SAM"/>
    <property type="match status" value="1"/>
</dbReference>
<comment type="cofactor">
    <cofactor evidence="1">
        <name>[4Fe-4S] cluster</name>
        <dbReference type="ChEBI" id="CHEBI:49883"/>
    </cofactor>
</comment>
<dbReference type="GO" id="GO:0005525">
    <property type="term" value="F:GTP binding"/>
    <property type="evidence" value="ECO:0007669"/>
    <property type="project" value="UniProtKB-KW"/>
</dbReference>
<comment type="catalytic activity">
    <reaction evidence="12">
        <text>GTP + AH2 + S-adenosyl-L-methionine = (8S)-3',8-cyclo-7,8-dihydroguanosine 5'-triphosphate + 5'-deoxyadenosine + L-methionine + A + H(+)</text>
        <dbReference type="Rhea" id="RHEA:49576"/>
        <dbReference type="ChEBI" id="CHEBI:13193"/>
        <dbReference type="ChEBI" id="CHEBI:15378"/>
        <dbReference type="ChEBI" id="CHEBI:17319"/>
        <dbReference type="ChEBI" id="CHEBI:17499"/>
        <dbReference type="ChEBI" id="CHEBI:37565"/>
        <dbReference type="ChEBI" id="CHEBI:57844"/>
        <dbReference type="ChEBI" id="CHEBI:59789"/>
        <dbReference type="ChEBI" id="CHEBI:131766"/>
        <dbReference type="EC" id="4.1.99.22"/>
    </reaction>
</comment>
<gene>
    <name evidence="14" type="ORF">SAMN04488530_11423</name>
</gene>
<evidence type="ECO:0000256" key="6">
    <source>
        <dbReference type="ARBA" id="ARBA00022741"/>
    </source>
</evidence>
<keyword evidence="11" id="KW-0456">Lyase</keyword>
<dbReference type="SFLD" id="SFLDG01386">
    <property type="entry name" value="main_SPASM_domain-containing"/>
    <property type="match status" value="1"/>
</dbReference>
<keyword evidence="8" id="KW-0411">Iron-sulfur</keyword>
<evidence type="ECO:0000313" key="15">
    <source>
        <dbReference type="Proteomes" id="UP000243255"/>
    </source>
</evidence>
<evidence type="ECO:0000256" key="3">
    <source>
        <dbReference type="ARBA" id="ARBA00022485"/>
    </source>
</evidence>
<keyword evidence="7" id="KW-0408">Iron</keyword>
<keyword evidence="9" id="KW-0342">GTP-binding</keyword>